<dbReference type="InterPro" id="IPR012338">
    <property type="entry name" value="Beta-lactam/transpept-like"/>
</dbReference>
<keyword evidence="4" id="KW-0812">Transmembrane</keyword>
<proteinExistence type="predicted"/>
<dbReference type="EMBL" id="JAGTPW010000034">
    <property type="protein sequence ID" value="MBR8645409.1"/>
    <property type="molecule type" value="Genomic_DNA"/>
</dbReference>
<dbReference type="Proteomes" id="UP000680045">
    <property type="component" value="Unassembled WGS sequence"/>
</dbReference>
<dbReference type="SUPFAM" id="SSF56601">
    <property type="entry name" value="beta-lactamase/transpeptidase-like"/>
    <property type="match status" value="1"/>
</dbReference>
<dbReference type="GO" id="GO:0008658">
    <property type="term" value="F:penicillin binding"/>
    <property type="evidence" value="ECO:0007669"/>
    <property type="project" value="InterPro"/>
</dbReference>
<evidence type="ECO:0000313" key="12">
    <source>
        <dbReference type="Proteomes" id="UP000680045"/>
    </source>
</evidence>
<keyword evidence="8" id="KW-0472">Membrane</keyword>
<sequence length="151" mass="16522">MYENSANFPVGTSTEELVQSGSVLLDPETGGIKALVGGRGEHQFMGYNRATQLTRSPGSSIKPLVVYTPAVEEGYDITDPLKDEKMSFGEYEPTNLSGQYKGEVPMYEAVMNSLNVPTVWLLNEIGIDRGLIHLSGLGFHMTRMTETCLSL</sequence>
<dbReference type="GO" id="GO:0071555">
    <property type="term" value="P:cell wall organization"/>
    <property type="evidence" value="ECO:0007669"/>
    <property type="project" value="UniProtKB-KW"/>
</dbReference>
<evidence type="ECO:0000256" key="7">
    <source>
        <dbReference type="ARBA" id="ARBA00022989"/>
    </source>
</evidence>
<keyword evidence="6" id="KW-0573">Peptidoglycan synthesis</keyword>
<evidence type="ECO:0000256" key="4">
    <source>
        <dbReference type="ARBA" id="ARBA00022692"/>
    </source>
</evidence>
<evidence type="ECO:0000256" key="2">
    <source>
        <dbReference type="ARBA" id="ARBA00022676"/>
    </source>
</evidence>
<protein>
    <recommendedName>
        <fullName evidence="10">Penicillin-binding protein transpeptidase domain-containing protein</fullName>
    </recommendedName>
</protein>
<name>A0A941FMC1_9BACI</name>
<evidence type="ECO:0000256" key="5">
    <source>
        <dbReference type="ARBA" id="ARBA00022960"/>
    </source>
</evidence>
<keyword evidence="5" id="KW-0133">Cell shape</keyword>
<evidence type="ECO:0000313" key="11">
    <source>
        <dbReference type="EMBL" id="MBR8645409.1"/>
    </source>
</evidence>
<evidence type="ECO:0000256" key="8">
    <source>
        <dbReference type="ARBA" id="ARBA00023136"/>
    </source>
</evidence>
<accession>A0A941FMC1</accession>
<dbReference type="GO" id="GO:0008955">
    <property type="term" value="F:peptidoglycan glycosyltransferase activity"/>
    <property type="evidence" value="ECO:0007669"/>
    <property type="project" value="TreeGrafter"/>
</dbReference>
<keyword evidence="1" id="KW-1003">Cell membrane</keyword>
<feature type="domain" description="Penicillin-binding protein transpeptidase" evidence="10">
    <location>
        <begin position="23"/>
        <end position="140"/>
    </location>
</feature>
<comment type="caution">
    <text evidence="11">The sequence shown here is derived from an EMBL/GenBank/DDBJ whole genome shotgun (WGS) entry which is preliminary data.</text>
</comment>
<keyword evidence="7" id="KW-1133">Transmembrane helix</keyword>
<dbReference type="GO" id="GO:0030288">
    <property type="term" value="C:outer membrane-bounded periplasmic space"/>
    <property type="evidence" value="ECO:0007669"/>
    <property type="project" value="TreeGrafter"/>
</dbReference>
<evidence type="ECO:0000256" key="3">
    <source>
        <dbReference type="ARBA" id="ARBA00022679"/>
    </source>
</evidence>
<keyword evidence="2" id="KW-0328">Glycosyltransferase</keyword>
<organism evidence="11 12">
    <name type="scientific">Peribacillus frigoritolerans</name>
    <dbReference type="NCBI Taxonomy" id="450367"/>
    <lineage>
        <taxon>Bacteria</taxon>
        <taxon>Bacillati</taxon>
        <taxon>Bacillota</taxon>
        <taxon>Bacilli</taxon>
        <taxon>Bacillales</taxon>
        <taxon>Bacillaceae</taxon>
        <taxon>Peribacillus</taxon>
    </lineage>
</organism>
<reference evidence="11" key="1">
    <citation type="submission" date="2021-04" db="EMBL/GenBank/DDBJ databases">
        <title>Whole genome sequencing of Enterococci isolates from hospitalized patients.</title>
        <authorList>
            <person name="Ogoti B.M."/>
            <person name="Onyambu F.G."/>
        </authorList>
    </citation>
    <scope>NUCLEOTIDE SEQUENCE</scope>
    <source>
        <strain evidence="11">242</strain>
    </source>
</reference>
<evidence type="ECO:0000256" key="9">
    <source>
        <dbReference type="ARBA" id="ARBA00023316"/>
    </source>
</evidence>
<gene>
    <name evidence="11" type="ORF">KEH51_18325</name>
</gene>
<dbReference type="InterPro" id="IPR001460">
    <property type="entry name" value="PCN-bd_Tpept"/>
</dbReference>
<evidence type="ECO:0000256" key="6">
    <source>
        <dbReference type="ARBA" id="ARBA00022984"/>
    </source>
</evidence>
<evidence type="ECO:0000259" key="10">
    <source>
        <dbReference type="Pfam" id="PF00905"/>
    </source>
</evidence>
<dbReference type="Gene3D" id="3.40.710.10">
    <property type="entry name" value="DD-peptidase/beta-lactamase superfamily"/>
    <property type="match status" value="1"/>
</dbReference>
<evidence type="ECO:0000256" key="1">
    <source>
        <dbReference type="ARBA" id="ARBA00022475"/>
    </source>
</evidence>
<dbReference type="Pfam" id="PF00905">
    <property type="entry name" value="Transpeptidase"/>
    <property type="match status" value="1"/>
</dbReference>
<dbReference type="GO" id="GO:0008360">
    <property type="term" value="P:regulation of cell shape"/>
    <property type="evidence" value="ECO:0007669"/>
    <property type="project" value="UniProtKB-KW"/>
</dbReference>
<dbReference type="AlphaFoldDB" id="A0A941FMC1"/>
<dbReference type="PANTHER" id="PTHR32282">
    <property type="entry name" value="BINDING PROTEIN TRANSPEPTIDASE, PUTATIVE-RELATED"/>
    <property type="match status" value="1"/>
</dbReference>
<keyword evidence="9" id="KW-0961">Cell wall biogenesis/degradation</keyword>
<keyword evidence="3" id="KW-0808">Transferase</keyword>
<dbReference type="GO" id="GO:0009252">
    <property type="term" value="P:peptidoglycan biosynthetic process"/>
    <property type="evidence" value="ECO:0007669"/>
    <property type="project" value="UniProtKB-KW"/>
</dbReference>
<dbReference type="PANTHER" id="PTHR32282:SF32">
    <property type="entry name" value="PENICILLIN-BINDING PROTEIN 2A"/>
    <property type="match status" value="1"/>
</dbReference>
<dbReference type="InterPro" id="IPR050396">
    <property type="entry name" value="Glycosyltr_51/Transpeptidase"/>
</dbReference>